<protein>
    <submittedName>
        <fullName evidence="4">Ribosomal protein S18 acetylase RimI-like enzyme</fullName>
    </submittedName>
</protein>
<dbReference type="Proteomes" id="UP000592181">
    <property type="component" value="Unassembled WGS sequence"/>
</dbReference>
<dbReference type="EMBL" id="JACBZX010000001">
    <property type="protein sequence ID" value="NYG37852.1"/>
    <property type="molecule type" value="Genomic_DNA"/>
</dbReference>
<gene>
    <name evidence="4" type="ORF">BJY28_002321</name>
</gene>
<reference evidence="4 5" key="1">
    <citation type="submission" date="2020-07" db="EMBL/GenBank/DDBJ databases">
        <title>Sequencing the genomes of 1000 actinobacteria strains.</title>
        <authorList>
            <person name="Klenk H.-P."/>
        </authorList>
    </citation>
    <scope>NUCLEOTIDE SEQUENCE [LARGE SCALE GENOMIC DNA]</scope>
    <source>
        <strain evidence="4 5">DSM 24723</strain>
    </source>
</reference>
<evidence type="ECO:0000256" key="1">
    <source>
        <dbReference type="ARBA" id="ARBA00022679"/>
    </source>
</evidence>
<dbReference type="InterPro" id="IPR050832">
    <property type="entry name" value="Bact_Acetyltransf"/>
</dbReference>
<keyword evidence="1" id="KW-0808">Transferase</keyword>
<keyword evidence="4" id="KW-0689">Ribosomal protein</keyword>
<dbReference type="Pfam" id="PF00583">
    <property type="entry name" value="Acetyltransf_1"/>
    <property type="match status" value="1"/>
</dbReference>
<dbReference type="CDD" id="cd04301">
    <property type="entry name" value="NAT_SF"/>
    <property type="match status" value="1"/>
</dbReference>
<dbReference type="InterPro" id="IPR016181">
    <property type="entry name" value="Acyl_CoA_acyltransferase"/>
</dbReference>
<comment type="caution">
    <text evidence="4">The sequence shown here is derived from an EMBL/GenBank/DDBJ whole genome shotgun (WGS) entry which is preliminary data.</text>
</comment>
<evidence type="ECO:0000259" key="3">
    <source>
        <dbReference type="PROSITE" id="PS51186"/>
    </source>
</evidence>
<dbReference type="InterPro" id="IPR000182">
    <property type="entry name" value="GNAT_dom"/>
</dbReference>
<name>A0A852X3B3_9MICO</name>
<keyword evidence="2" id="KW-0012">Acyltransferase</keyword>
<dbReference type="GO" id="GO:0016747">
    <property type="term" value="F:acyltransferase activity, transferring groups other than amino-acyl groups"/>
    <property type="evidence" value="ECO:0007669"/>
    <property type="project" value="InterPro"/>
</dbReference>
<dbReference type="RefSeq" id="WP_179463155.1">
    <property type="nucleotide sequence ID" value="NZ_JACBZX010000001.1"/>
</dbReference>
<dbReference type="SUPFAM" id="SSF55729">
    <property type="entry name" value="Acyl-CoA N-acyltransferases (Nat)"/>
    <property type="match status" value="1"/>
</dbReference>
<dbReference type="AlphaFoldDB" id="A0A852X3B3"/>
<accession>A0A852X3B3</accession>
<evidence type="ECO:0000313" key="4">
    <source>
        <dbReference type="EMBL" id="NYG37852.1"/>
    </source>
</evidence>
<keyword evidence="5" id="KW-1185">Reference proteome</keyword>
<dbReference type="PROSITE" id="PS51186">
    <property type="entry name" value="GNAT"/>
    <property type="match status" value="1"/>
</dbReference>
<sequence length="163" mass="17945">MDEGHPVRQATAADAPTLGRLLWAFNTEYETPTDPAQVLADRFARMLQGRDAFALLAGEDDGFALVTLRPAIWFDGPIAQLEELYVGPERRSQGIGSALLSAARHLVEERGAPEINIIVDESDRASQRFYERHGFATSSGGVRDRMLFYAGPSEETAEIPVVR</sequence>
<proteinExistence type="predicted"/>
<dbReference type="PANTHER" id="PTHR43877">
    <property type="entry name" value="AMINOALKYLPHOSPHONATE N-ACETYLTRANSFERASE-RELATED-RELATED"/>
    <property type="match status" value="1"/>
</dbReference>
<dbReference type="Gene3D" id="3.40.630.30">
    <property type="match status" value="1"/>
</dbReference>
<keyword evidence="4" id="KW-0687">Ribonucleoprotein</keyword>
<dbReference type="GO" id="GO:0005840">
    <property type="term" value="C:ribosome"/>
    <property type="evidence" value="ECO:0007669"/>
    <property type="project" value="UniProtKB-KW"/>
</dbReference>
<evidence type="ECO:0000313" key="5">
    <source>
        <dbReference type="Proteomes" id="UP000592181"/>
    </source>
</evidence>
<feature type="domain" description="N-acetyltransferase" evidence="3">
    <location>
        <begin position="5"/>
        <end position="151"/>
    </location>
</feature>
<evidence type="ECO:0000256" key="2">
    <source>
        <dbReference type="ARBA" id="ARBA00023315"/>
    </source>
</evidence>
<organism evidence="4 5">
    <name type="scientific">Janibacter alkaliphilus</name>
    <dbReference type="NCBI Taxonomy" id="1069963"/>
    <lineage>
        <taxon>Bacteria</taxon>
        <taxon>Bacillati</taxon>
        <taxon>Actinomycetota</taxon>
        <taxon>Actinomycetes</taxon>
        <taxon>Micrococcales</taxon>
        <taxon>Intrasporangiaceae</taxon>
        <taxon>Janibacter</taxon>
    </lineage>
</organism>